<sequence length="101" mass="11595">MNVIRVIFGTNGDQGVLPILYQVIGGNESRFVVQVDIDLLYDYLFPTIEFNGARMTLEYLTEEEIRDQIIRLLNGEFYPQRALKYPIHRDDRAISDGALAS</sequence>
<reference evidence="2" key="2">
    <citation type="submission" date="2020-03" db="EMBL/GenBank/DDBJ databases">
        <title>Complete Genome Sequences of Extremely Thermoacidophilic, Metal-Mobilizing Type-Strain Members of the Archaeal Family Sulfolobaceae: Acidianus brierleyi DSM-1651T, Acidianus sulfidivorans DSM-18786T, Metallosphaera hakonensis DSM-7519T, and Metallosphaera prunae DSM-10039T.</title>
        <authorList>
            <person name="Counts J.A."/>
            <person name="Kelly R.M."/>
        </authorList>
    </citation>
    <scope>NUCLEOTIDE SEQUENCE [LARGE SCALE GENOMIC DNA]</scope>
    <source>
        <strain evidence="2">HO1-1</strain>
    </source>
</reference>
<reference evidence="2" key="3">
    <citation type="submission" date="2020-03" db="EMBL/GenBank/DDBJ databases">
        <title>Sequencing and Assembly of Multiple Reported Metal-Biooxidizing Members of the Extremely Thermoacidophilic Archaeal Family Sulfolobaceae.</title>
        <authorList>
            <person name="Counts J.A."/>
            <person name="Kelly R.M."/>
        </authorList>
    </citation>
    <scope>NUCLEOTIDE SEQUENCE [LARGE SCALE GENOMIC DNA]</scope>
    <source>
        <strain evidence="2">HO1-1</strain>
    </source>
</reference>
<dbReference type="GeneID" id="36834877"/>
<dbReference type="EMBL" id="CP029287">
    <property type="protein sequence ID" value="AWR99336.1"/>
    <property type="molecule type" value="Genomic_DNA"/>
</dbReference>
<dbReference type="KEGG" id="mhk:DFR87_06005"/>
<keyword evidence="2" id="KW-1185">Reference proteome</keyword>
<dbReference type="OrthoDB" id="38163at2157"/>
<evidence type="ECO:0000313" key="1">
    <source>
        <dbReference type="EMBL" id="AWR99336.1"/>
    </source>
</evidence>
<organism evidence="1 2">
    <name type="scientific">Metallosphaera hakonensis JCM 8857 = DSM 7519</name>
    <dbReference type="NCBI Taxonomy" id="1293036"/>
    <lineage>
        <taxon>Archaea</taxon>
        <taxon>Thermoproteota</taxon>
        <taxon>Thermoprotei</taxon>
        <taxon>Sulfolobales</taxon>
        <taxon>Sulfolobaceae</taxon>
        <taxon>Metallosphaera</taxon>
    </lineage>
</organism>
<accession>A0A2U9ITH4</accession>
<name>A0A2U9ITH4_9CREN</name>
<reference evidence="1 2" key="1">
    <citation type="submission" date="2018-05" db="EMBL/GenBank/DDBJ databases">
        <title>Complete Genome Sequences of Extremely Thermoacidophilic, Metal-Mobilizing Type-Strain Members of the Archaeal Family Sulfolobaceae: Acidianus brierleyi DSM-1651T, Acidianus sulfidivorans DSM-18786T, Metallosphaera hakonensis DSM-7519T, and Metallosphaera prunae DSM-10039T.</title>
        <authorList>
            <person name="Counts J.A."/>
            <person name="Kelly R.M."/>
        </authorList>
    </citation>
    <scope>NUCLEOTIDE SEQUENCE [LARGE SCALE GENOMIC DNA]</scope>
    <source>
        <strain evidence="1 2">HO1-1</strain>
    </source>
</reference>
<proteinExistence type="predicted"/>
<dbReference type="AlphaFoldDB" id="A0A2U9ITH4"/>
<gene>
    <name evidence="1" type="ORF">DFR87_06005</name>
</gene>
<evidence type="ECO:0000313" key="2">
    <source>
        <dbReference type="Proteomes" id="UP000247586"/>
    </source>
</evidence>
<dbReference type="RefSeq" id="WP_054837148.1">
    <property type="nucleotide sequence ID" value="NZ_BBBA01000027.1"/>
</dbReference>
<dbReference type="STRING" id="1293036.GCA_001315825_02484"/>
<protein>
    <submittedName>
        <fullName evidence="1">Uncharacterized protein</fullName>
    </submittedName>
</protein>
<dbReference type="Proteomes" id="UP000247586">
    <property type="component" value="Chromosome"/>
</dbReference>